<proteinExistence type="predicted"/>
<dbReference type="EMBL" id="MRCY01000461">
    <property type="protein sequence ID" value="RKK85898.1"/>
    <property type="molecule type" value="Genomic_DNA"/>
</dbReference>
<feature type="region of interest" description="Disordered" evidence="1">
    <location>
        <begin position="51"/>
        <end position="104"/>
    </location>
</feature>
<dbReference type="AlphaFoldDB" id="A0A420P033"/>
<evidence type="ECO:0000256" key="1">
    <source>
        <dbReference type="SAM" id="MobiDB-lite"/>
    </source>
</evidence>
<organism evidence="2 3">
    <name type="scientific">Fusarium oxysporum</name>
    <name type="common">Fusarium vascular wilt</name>
    <dbReference type="NCBI Taxonomy" id="5507"/>
    <lineage>
        <taxon>Eukaryota</taxon>
        <taxon>Fungi</taxon>
        <taxon>Dikarya</taxon>
        <taxon>Ascomycota</taxon>
        <taxon>Pezizomycotina</taxon>
        <taxon>Sordariomycetes</taxon>
        <taxon>Hypocreomycetidae</taxon>
        <taxon>Hypocreales</taxon>
        <taxon>Nectriaceae</taxon>
        <taxon>Fusarium</taxon>
        <taxon>Fusarium oxysporum species complex</taxon>
    </lineage>
</organism>
<feature type="compositionally biased region" description="Low complexity" evidence="1">
    <location>
        <begin position="87"/>
        <end position="101"/>
    </location>
</feature>
<evidence type="ECO:0000313" key="3">
    <source>
        <dbReference type="Proteomes" id="UP000285860"/>
    </source>
</evidence>
<accession>A0A420P033</accession>
<reference evidence="2 3" key="1">
    <citation type="journal article" date="2018" name="Sci. Rep.">
        <title>Characterisation of pathogen-specific regions and novel effector candidates in Fusarium oxysporum f. sp. cepae.</title>
        <authorList>
            <person name="Armitage A.D."/>
            <person name="Taylor A."/>
            <person name="Sobczyk M.K."/>
            <person name="Baxter L."/>
            <person name="Greenfield B.P."/>
            <person name="Bates H.J."/>
            <person name="Wilson F."/>
            <person name="Jackson A.C."/>
            <person name="Ott S."/>
            <person name="Harrison R.J."/>
            <person name="Clarkson J.P."/>
        </authorList>
    </citation>
    <scope>NUCLEOTIDE SEQUENCE [LARGE SCALE GENOMIC DNA]</scope>
    <source>
        <strain evidence="2 3">Fo_A28</strain>
    </source>
</reference>
<sequence>MSSSESKIKTEDQGMDGLEQLIDHLKSFANPLRTFLEAKIDVGKVAAVRRATKDTPTTTIPHPAPGGVPQTPKRKENMERSEPPKVPRLSVSPLRPSPSTTRSDDWIKALHGQDDALLAELVESEPPGEALFELETYINGLYRGYDISAGFARLGFSMKTQQQAKEEKHSKAMRVVPIVESIRNKLGWDIREFDLRLLRMIRKSSALSLVLGAGVSCADPCGAPSWAALVKEVLQITLDRGLERSVPRQEDVEKVPGHVVQESKGSGVLPPNLEASGTTAVNSSSSPNMQSETPRTWTVRFEQKKVKEYADAEKQQARDIISKIDSGEADTEVLKNGADLAHSLCKQHLFTLITGILYRDGREPSDVHRAIALLAHPQDVRDRPLNGPYSGWNAIITYNFDSFMSRALAEEGVPSVAWAMRGADMAGDPNGLARSLGQEFMGTQQVLHLHGYTPPRLFLITNVRFVFATSQYTETYAQERPAIFRKFVEEYLENPIHVSLYVGCSFDDPDMNGLLERAIDLSPGGYHYALLKWPRDRRGAAPGAEELRAEQERYLRMGVRPIWFDEFAEIPHLIARLE</sequence>
<dbReference type="Proteomes" id="UP000285860">
    <property type="component" value="Unassembled WGS sequence"/>
</dbReference>
<comment type="caution">
    <text evidence="2">The sequence shown here is derived from an EMBL/GenBank/DDBJ whole genome shotgun (WGS) entry which is preliminary data.</text>
</comment>
<evidence type="ECO:0000313" key="2">
    <source>
        <dbReference type="EMBL" id="RKK85898.1"/>
    </source>
</evidence>
<dbReference type="Pfam" id="PF13289">
    <property type="entry name" value="SIR2_2"/>
    <property type="match status" value="1"/>
</dbReference>
<feature type="region of interest" description="Disordered" evidence="1">
    <location>
        <begin position="262"/>
        <end position="296"/>
    </location>
</feature>
<feature type="compositionally biased region" description="Basic and acidic residues" evidence="1">
    <location>
        <begin position="73"/>
        <end position="85"/>
    </location>
</feature>
<feature type="compositionally biased region" description="Polar residues" evidence="1">
    <location>
        <begin position="275"/>
        <end position="296"/>
    </location>
</feature>
<name>A0A420P033_FUSOX</name>
<gene>
    <name evidence="2" type="ORF">BFJ68_g17207</name>
</gene>
<protein>
    <submittedName>
        <fullName evidence="2">Uncharacterized protein</fullName>
    </submittedName>
</protein>